<reference evidence="2 3" key="1">
    <citation type="submission" date="2018-04" db="EMBL/GenBank/DDBJ databases">
        <title>Genomic Encyclopedia of Archaeal and Bacterial Type Strains, Phase II (KMG-II): from individual species to whole genera.</title>
        <authorList>
            <person name="Goeker M."/>
        </authorList>
    </citation>
    <scope>NUCLEOTIDE SEQUENCE [LARGE SCALE GENOMIC DNA]</scope>
    <source>
        <strain evidence="2 3">DSM 23082</strain>
    </source>
</reference>
<dbReference type="Pfam" id="PF10011">
    <property type="entry name" value="DUF2254"/>
    <property type="match status" value="1"/>
</dbReference>
<dbReference type="InterPro" id="IPR018723">
    <property type="entry name" value="DUF2254_membrane"/>
</dbReference>
<feature type="transmembrane region" description="Helical" evidence="1">
    <location>
        <begin position="113"/>
        <end position="132"/>
    </location>
</feature>
<evidence type="ECO:0000313" key="2">
    <source>
        <dbReference type="EMBL" id="PTX42348.1"/>
    </source>
</evidence>
<evidence type="ECO:0000256" key="1">
    <source>
        <dbReference type="SAM" id="Phobius"/>
    </source>
</evidence>
<dbReference type="Proteomes" id="UP000244174">
    <property type="component" value="Unassembled WGS sequence"/>
</dbReference>
<dbReference type="AlphaFoldDB" id="A0A2T6AEV0"/>
<evidence type="ECO:0000313" key="3">
    <source>
        <dbReference type="Proteomes" id="UP000244174"/>
    </source>
</evidence>
<gene>
    <name evidence="2" type="ORF">C8P64_2776</name>
</gene>
<keyword evidence="1" id="KW-1133">Transmembrane helix</keyword>
<dbReference type="OrthoDB" id="2955631at2"/>
<feature type="transmembrane region" description="Helical" evidence="1">
    <location>
        <begin position="68"/>
        <end position="93"/>
    </location>
</feature>
<dbReference type="RefSeq" id="WP_108172644.1">
    <property type="nucleotide sequence ID" value="NZ_QBKQ01000003.1"/>
</dbReference>
<proteinExistence type="predicted"/>
<keyword evidence="1" id="KW-0812">Transmembrane</keyword>
<feature type="transmembrane region" description="Helical" evidence="1">
    <location>
        <begin position="20"/>
        <end position="40"/>
    </location>
</feature>
<keyword evidence="1" id="KW-0472">Membrane</keyword>
<feature type="transmembrane region" description="Helical" evidence="1">
    <location>
        <begin position="144"/>
        <end position="164"/>
    </location>
</feature>
<dbReference type="EMBL" id="QBKQ01000003">
    <property type="protein sequence ID" value="PTX42348.1"/>
    <property type="molecule type" value="Genomic_DNA"/>
</dbReference>
<keyword evidence="3" id="KW-1185">Reference proteome</keyword>
<comment type="caution">
    <text evidence="2">The sequence shown here is derived from an EMBL/GenBank/DDBJ whole genome shotgun (WGS) entry which is preliminary data.</text>
</comment>
<sequence length="437" mass="50134">MKQLYNRTIAFFNVVESKIAFYPTLLAFLGFNFAFFMLYLENRGISKYLLEHVPVLVMDNGDTAMTMLSALISGLISMVVFSFSMVMLLLSQASSNFSPRLLPGLISDKRHQVILGIYLFTILYCIFILFSIQPTVDKEQIPGFSVLLGIVQTVISIYAFIYFIHNISQSIQISNILQNIFETARKRLDKLINTEENQNDDFPSTEDWKEYHSEKSGYLQNISFTNLVDICEENDILLHILPVKGIFVLSGIPLFKADKDLDEDLVKKILSNFNFSREELVADNYTLAFKQITEIIVKAMSPGINDPGTAINGIDYLTELLSLRMKKKDSSVIVRDEKVYIKLNTINFEDLLYNIMASIRTYCKHDIILVQKLLLMFYYLEKQQTSESKYSRILKNEAESLLKDAKAFIDNEEDIEKAANLALNFNLQRQTKDGTNE</sequence>
<accession>A0A2T6AEV0</accession>
<organism evidence="2 3">
    <name type="scientific">Christiangramia gaetbulicola</name>
    <dbReference type="NCBI Taxonomy" id="703340"/>
    <lineage>
        <taxon>Bacteria</taxon>
        <taxon>Pseudomonadati</taxon>
        <taxon>Bacteroidota</taxon>
        <taxon>Flavobacteriia</taxon>
        <taxon>Flavobacteriales</taxon>
        <taxon>Flavobacteriaceae</taxon>
        <taxon>Christiangramia</taxon>
    </lineage>
</organism>
<name>A0A2T6AEV0_9FLAO</name>
<protein>
    <submittedName>
        <fullName evidence="2">Putative membrane protein</fullName>
    </submittedName>
</protein>